<dbReference type="Pfam" id="PF01094">
    <property type="entry name" value="ANF_receptor"/>
    <property type="match status" value="1"/>
</dbReference>
<dbReference type="AlphaFoldDB" id="A0A9X6RJC9"/>
<evidence type="ECO:0000313" key="8">
    <source>
        <dbReference type="Proteomes" id="UP000192578"/>
    </source>
</evidence>
<evidence type="ECO:0000259" key="6">
    <source>
        <dbReference type="Pfam" id="PF01094"/>
    </source>
</evidence>
<keyword evidence="3" id="KW-1133">Transmembrane helix</keyword>
<feature type="domain" description="Receptor ligand binding region" evidence="6">
    <location>
        <begin position="47"/>
        <end position="400"/>
    </location>
</feature>
<comment type="caution">
    <text evidence="7">The sequence shown here is derived from an EMBL/GenBank/DDBJ whole genome shotgun (WGS) entry which is preliminary data.</text>
</comment>
<keyword evidence="5" id="KW-0732">Signal</keyword>
<evidence type="ECO:0000256" key="2">
    <source>
        <dbReference type="ARBA" id="ARBA00022692"/>
    </source>
</evidence>
<dbReference type="EMBL" id="MTYJ01000177">
    <property type="protein sequence ID" value="OWA49938.1"/>
    <property type="molecule type" value="Genomic_DNA"/>
</dbReference>
<name>A0A9X6RJC9_HYPEX</name>
<sequence>MSPAVVVIFVYLMVQIRTSTCLTQVEIACPIFTSTFSGNGALPFHGPAFEAAVKECNRIYAGVFNFTITFITAATVEETIDNFAGNIARWYLDPKRSSDIGAIISPGSTDPTLVHQLTSHWNILCLSTTVARKSEYNLRPATTMIAATFVSLPSIATTLTTLLSSHGWITVFLVIDRGSVAAYYSLADELDRTNKTVPPIRYLKRNIVAKNLRSFDQLLREFKLESRVMLFLGHADFLRRLMVDAASLNMTNGEFVYICDEPLTNPRTYGDIQWQQPGEDAPNQLAAREAFRSLLIVQPYELTDFSLSNKSDELGRRFRVRSKELYNVTLTAADQGLPIILASYTNVFMFAQVLNETLATYGEARLRDGKWLSERFLNRAFISPGGLSDVYVNENGFRQAPQSIAHFEGENSTREIIFIQSNEYGPDLQLVRNISTTWPGGMWPPPNEPICGYNGMKKACRESGTVVIFVYLMVQIRYINVPNSGRNCLSNSSLVTFGGNGALPVTVRLFEAAVKECNRIYAGLVFNFTITLITAATGRGDD</sequence>
<dbReference type="InterPro" id="IPR028082">
    <property type="entry name" value="Peripla_BP_I"/>
</dbReference>
<dbReference type="OrthoDB" id="10693768at2759"/>
<dbReference type="Proteomes" id="UP000192578">
    <property type="component" value="Unassembled WGS sequence"/>
</dbReference>
<keyword evidence="8" id="KW-1185">Reference proteome</keyword>
<evidence type="ECO:0000256" key="1">
    <source>
        <dbReference type="ARBA" id="ARBA00004370"/>
    </source>
</evidence>
<organism evidence="7 8">
    <name type="scientific">Hypsibius exemplaris</name>
    <name type="common">Freshwater tardigrade</name>
    <dbReference type="NCBI Taxonomy" id="2072580"/>
    <lineage>
        <taxon>Eukaryota</taxon>
        <taxon>Metazoa</taxon>
        <taxon>Ecdysozoa</taxon>
        <taxon>Tardigrada</taxon>
        <taxon>Eutardigrada</taxon>
        <taxon>Parachela</taxon>
        <taxon>Hypsibioidea</taxon>
        <taxon>Hypsibiidae</taxon>
        <taxon>Hypsibius</taxon>
    </lineage>
</organism>
<gene>
    <name evidence="7" type="ORF">BV898_14472</name>
</gene>
<dbReference type="SUPFAM" id="SSF53822">
    <property type="entry name" value="Periplasmic binding protein-like I"/>
    <property type="match status" value="1"/>
</dbReference>
<protein>
    <recommendedName>
        <fullName evidence="6">Receptor ligand binding region domain-containing protein</fullName>
    </recommendedName>
</protein>
<dbReference type="InterPro" id="IPR001828">
    <property type="entry name" value="ANF_lig-bd_rcpt"/>
</dbReference>
<feature type="chain" id="PRO_5040770334" description="Receptor ligand binding region domain-containing protein" evidence="5">
    <location>
        <begin position="22"/>
        <end position="542"/>
    </location>
</feature>
<evidence type="ECO:0000313" key="7">
    <source>
        <dbReference type="EMBL" id="OWA49938.1"/>
    </source>
</evidence>
<dbReference type="GO" id="GO:0016020">
    <property type="term" value="C:membrane"/>
    <property type="evidence" value="ECO:0007669"/>
    <property type="project" value="UniProtKB-SubCell"/>
</dbReference>
<accession>A0A9X6RJC9</accession>
<comment type="subcellular location">
    <subcellularLocation>
        <location evidence="1">Membrane</location>
    </subcellularLocation>
</comment>
<evidence type="ECO:0000256" key="3">
    <source>
        <dbReference type="ARBA" id="ARBA00022989"/>
    </source>
</evidence>
<dbReference type="Gene3D" id="3.40.50.2300">
    <property type="match status" value="1"/>
</dbReference>
<evidence type="ECO:0000256" key="5">
    <source>
        <dbReference type="SAM" id="SignalP"/>
    </source>
</evidence>
<feature type="signal peptide" evidence="5">
    <location>
        <begin position="1"/>
        <end position="21"/>
    </location>
</feature>
<keyword evidence="2" id="KW-0812">Transmembrane</keyword>
<evidence type="ECO:0000256" key="4">
    <source>
        <dbReference type="ARBA" id="ARBA00023136"/>
    </source>
</evidence>
<keyword evidence="4" id="KW-0472">Membrane</keyword>
<reference evidence="8" key="1">
    <citation type="submission" date="2017-01" db="EMBL/GenBank/DDBJ databases">
        <title>Comparative genomics of anhydrobiosis in the tardigrade Hypsibius dujardini.</title>
        <authorList>
            <person name="Yoshida Y."/>
            <person name="Koutsovoulos G."/>
            <person name="Laetsch D."/>
            <person name="Stevens L."/>
            <person name="Kumar S."/>
            <person name="Horikawa D."/>
            <person name="Ishino K."/>
            <person name="Komine S."/>
            <person name="Tomita M."/>
            <person name="Blaxter M."/>
            <person name="Arakawa K."/>
        </authorList>
    </citation>
    <scope>NUCLEOTIDE SEQUENCE [LARGE SCALE GENOMIC DNA]</scope>
    <source>
        <strain evidence="8">Z151</strain>
    </source>
</reference>
<proteinExistence type="predicted"/>